<dbReference type="InterPro" id="IPR001969">
    <property type="entry name" value="Aspartic_peptidase_AS"/>
</dbReference>
<dbReference type="InterPro" id="IPR021109">
    <property type="entry name" value="Peptidase_aspartic_dom_sf"/>
</dbReference>
<sequence length="211" mass="22269">MRALFLSASLLSCVTAVQAADISVVGLFPNKAVLVIDGGSPKTYAVGATIVDGVKLVAASDSSATIESNGKRQTIAIGDHVNRTPASSGRSSATLQADGRGHYMVQGQINGGSVRMLLDTGATMIAMPASEAVRLGIDYRKGQVAYLNTANGTVQAYQVKLNTVKVGDIEINQVDAVVQEQGLPLILLGMSFLNRTEMRRDGQQMVLTKRF</sequence>
<evidence type="ECO:0000313" key="2">
    <source>
        <dbReference type="EMBL" id="MEC4719676.1"/>
    </source>
</evidence>
<dbReference type="RefSeq" id="WP_326506385.1">
    <property type="nucleotide sequence ID" value="NZ_JAWIIV010000007.1"/>
</dbReference>
<dbReference type="GO" id="GO:0008233">
    <property type="term" value="F:peptidase activity"/>
    <property type="evidence" value="ECO:0007669"/>
    <property type="project" value="UniProtKB-KW"/>
</dbReference>
<keyword evidence="1" id="KW-0732">Signal</keyword>
<dbReference type="Proteomes" id="UP001352263">
    <property type="component" value="Unassembled WGS sequence"/>
</dbReference>
<feature type="signal peptide" evidence="1">
    <location>
        <begin position="1"/>
        <end position="19"/>
    </location>
</feature>
<keyword evidence="3" id="KW-1185">Reference proteome</keyword>
<dbReference type="GO" id="GO:0006508">
    <property type="term" value="P:proteolysis"/>
    <property type="evidence" value="ECO:0007669"/>
    <property type="project" value="UniProtKB-KW"/>
</dbReference>
<name>A0ABU6J8C4_9BURK</name>
<proteinExistence type="predicted"/>
<evidence type="ECO:0000313" key="3">
    <source>
        <dbReference type="Proteomes" id="UP001352263"/>
    </source>
</evidence>
<dbReference type="InterPro" id="IPR034122">
    <property type="entry name" value="Retropepsin-like_bacterial"/>
</dbReference>
<dbReference type="InterPro" id="IPR011969">
    <property type="entry name" value="Clan_AA_Asp_peptidase_C"/>
</dbReference>
<accession>A0ABU6J8C4</accession>
<comment type="caution">
    <text evidence="2">The sequence shown here is derived from an EMBL/GenBank/DDBJ whole genome shotgun (WGS) entry which is preliminary data.</text>
</comment>
<dbReference type="Gene3D" id="2.40.70.10">
    <property type="entry name" value="Acid Proteases"/>
    <property type="match status" value="1"/>
</dbReference>
<organism evidence="2 3">
    <name type="scientific">Noviherbaspirillum album</name>
    <dbReference type="NCBI Taxonomy" id="3080276"/>
    <lineage>
        <taxon>Bacteria</taxon>
        <taxon>Pseudomonadati</taxon>
        <taxon>Pseudomonadota</taxon>
        <taxon>Betaproteobacteria</taxon>
        <taxon>Burkholderiales</taxon>
        <taxon>Oxalobacteraceae</taxon>
        <taxon>Noviherbaspirillum</taxon>
    </lineage>
</organism>
<gene>
    <name evidence="2" type="ORF">RY831_10995</name>
</gene>
<dbReference type="PROSITE" id="PS00141">
    <property type="entry name" value="ASP_PROTEASE"/>
    <property type="match status" value="1"/>
</dbReference>
<dbReference type="EC" id="3.4.23.-" evidence="2"/>
<protein>
    <submittedName>
        <fullName evidence="2">TIGR02281 family clan AA aspartic protease</fullName>
        <ecNumber evidence="2">3.4.23.-</ecNumber>
    </submittedName>
</protein>
<keyword evidence="2" id="KW-0645">Protease</keyword>
<dbReference type="EMBL" id="JAWIIV010000007">
    <property type="protein sequence ID" value="MEC4719676.1"/>
    <property type="molecule type" value="Genomic_DNA"/>
</dbReference>
<feature type="chain" id="PRO_5046158890" evidence="1">
    <location>
        <begin position="20"/>
        <end position="211"/>
    </location>
</feature>
<dbReference type="Pfam" id="PF13975">
    <property type="entry name" value="gag-asp_proteas"/>
    <property type="match status" value="1"/>
</dbReference>
<dbReference type="CDD" id="cd05483">
    <property type="entry name" value="retropepsin_like_bacteria"/>
    <property type="match status" value="1"/>
</dbReference>
<dbReference type="NCBIfam" id="TIGR02281">
    <property type="entry name" value="clan_AA_DTGA"/>
    <property type="match status" value="1"/>
</dbReference>
<evidence type="ECO:0000256" key="1">
    <source>
        <dbReference type="SAM" id="SignalP"/>
    </source>
</evidence>
<keyword evidence="2" id="KW-0378">Hydrolase</keyword>
<dbReference type="SUPFAM" id="SSF50630">
    <property type="entry name" value="Acid proteases"/>
    <property type="match status" value="1"/>
</dbReference>
<reference evidence="2 3" key="1">
    <citation type="submission" date="2023-10" db="EMBL/GenBank/DDBJ databases">
        <title>Noviherbaspirillum sp. CPCC 100848 genome assembly.</title>
        <authorList>
            <person name="Li X.Y."/>
            <person name="Fang X.M."/>
        </authorList>
    </citation>
    <scope>NUCLEOTIDE SEQUENCE [LARGE SCALE GENOMIC DNA]</scope>
    <source>
        <strain evidence="2 3">CPCC 100848</strain>
    </source>
</reference>